<evidence type="ECO:0000313" key="3">
    <source>
        <dbReference type="EMBL" id="RUL86091.1"/>
    </source>
</evidence>
<feature type="compositionally biased region" description="Acidic residues" evidence="1">
    <location>
        <begin position="85"/>
        <end position="100"/>
    </location>
</feature>
<dbReference type="AlphaFoldDB" id="A0A432MH36"/>
<feature type="transmembrane region" description="Helical" evidence="2">
    <location>
        <begin position="57"/>
        <end position="75"/>
    </location>
</feature>
<dbReference type="RefSeq" id="WP_126726638.1">
    <property type="nucleotide sequence ID" value="NZ_RYZH01000034.1"/>
</dbReference>
<reference evidence="3 4" key="2">
    <citation type="submission" date="2019-01" db="EMBL/GenBank/DDBJ databases">
        <title>Tautonia sociabilis, a novel thermotolerant planctomycete of Isosphaeraceae family, isolated from a 4000 m deep subterranean habitat.</title>
        <authorList>
            <person name="Kovaleva O.L."/>
            <person name="Elcheninov A.G."/>
            <person name="Van Heerden E."/>
            <person name="Toshchakov S.V."/>
            <person name="Novikov A."/>
            <person name="Bonch-Osmolovskaya E.A."/>
            <person name="Kublanov I.V."/>
        </authorList>
    </citation>
    <scope>NUCLEOTIDE SEQUENCE [LARGE SCALE GENOMIC DNA]</scope>
    <source>
        <strain evidence="3 4">GM2012</strain>
    </source>
</reference>
<feature type="region of interest" description="Disordered" evidence="1">
    <location>
        <begin position="81"/>
        <end position="109"/>
    </location>
</feature>
<keyword evidence="2" id="KW-0472">Membrane</keyword>
<feature type="transmembrane region" description="Helical" evidence="2">
    <location>
        <begin position="19"/>
        <end position="37"/>
    </location>
</feature>
<sequence length="109" mass="11465">MPEGSDPAGGPDRRASRRFAPLAVIGLILAWLLVSGGRPGDWIALRGPVPGTGGMLAKGHLVLIALILIIAHFVFRMPRQGGPISEDEGREPADEGDPDDGPAIGRRIE</sequence>
<protein>
    <submittedName>
        <fullName evidence="3">Uncharacterized protein</fullName>
    </submittedName>
</protein>
<keyword evidence="2" id="KW-0812">Transmembrane</keyword>
<accession>A0A432MH36</accession>
<dbReference type="Proteomes" id="UP000280296">
    <property type="component" value="Unassembled WGS sequence"/>
</dbReference>
<proteinExistence type="predicted"/>
<dbReference type="EMBL" id="RYZH01000034">
    <property type="protein sequence ID" value="RUL86091.1"/>
    <property type="molecule type" value="Genomic_DNA"/>
</dbReference>
<organism evidence="3 4">
    <name type="scientific">Tautonia sociabilis</name>
    <dbReference type="NCBI Taxonomy" id="2080755"/>
    <lineage>
        <taxon>Bacteria</taxon>
        <taxon>Pseudomonadati</taxon>
        <taxon>Planctomycetota</taxon>
        <taxon>Planctomycetia</taxon>
        <taxon>Isosphaerales</taxon>
        <taxon>Isosphaeraceae</taxon>
        <taxon>Tautonia</taxon>
    </lineage>
</organism>
<evidence type="ECO:0000313" key="4">
    <source>
        <dbReference type="Proteomes" id="UP000280296"/>
    </source>
</evidence>
<gene>
    <name evidence="3" type="ORF">TsocGM_16875</name>
</gene>
<comment type="caution">
    <text evidence="3">The sequence shown here is derived from an EMBL/GenBank/DDBJ whole genome shotgun (WGS) entry which is preliminary data.</text>
</comment>
<keyword evidence="4" id="KW-1185">Reference proteome</keyword>
<evidence type="ECO:0000256" key="1">
    <source>
        <dbReference type="SAM" id="MobiDB-lite"/>
    </source>
</evidence>
<dbReference type="OrthoDB" id="9945144at2"/>
<evidence type="ECO:0000256" key="2">
    <source>
        <dbReference type="SAM" id="Phobius"/>
    </source>
</evidence>
<reference evidence="3 4" key="1">
    <citation type="submission" date="2018-12" db="EMBL/GenBank/DDBJ databases">
        <authorList>
            <person name="Toschakov S.V."/>
        </authorList>
    </citation>
    <scope>NUCLEOTIDE SEQUENCE [LARGE SCALE GENOMIC DNA]</scope>
    <source>
        <strain evidence="3 4">GM2012</strain>
    </source>
</reference>
<name>A0A432MH36_9BACT</name>
<keyword evidence="2" id="KW-1133">Transmembrane helix</keyword>